<dbReference type="Gene3D" id="3.30.420.40">
    <property type="match status" value="1"/>
</dbReference>
<evidence type="ECO:0000256" key="2">
    <source>
        <dbReference type="ARBA" id="ARBA00022840"/>
    </source>
</evidence>
<organism evidence="3 4">
    <name type="scientific">Kipferlia bialata</name>
    <dbReference type="NCBI Taxonomy" id="797122"/>
    <lineage>
        <taxon>Eukaryota</taxon>
        <taxon>Metamonada</taxon>
        <taxon>Carpediemonas-like organisms</taxon>
        <taxon>Kipferlia</taxon>
    </lineage>
</organism>
<keyword evidence="3" id="KW-0346">Stress response</keyword>
<dbReference type="GO" id="GO:0140662">
    <property type="term" value="F:ATP-dependent protein folding chaperone"/>
    <property type="evidence" value="ECO:0007669"/>
    <property type="project" value="InterPro"/>
</dbReference>
<name>A0A9K3DAS4_9EUKA</name>
<reference evidence="3 4" key="1">
    <citation type="journal article" date="2018" name="PLoS ONE">
        <title>The draft genome of Kipferlia bialata reveals reductive genome evolution in fornicate parasites.</title>
        <authorList>
            <person name="Tanifuji G."/>
            <person name="Takabayashi S."/>
            <person name="Kume K."/>
            <person name="Takagi M."/>
            <person name="Nakayama T."/>
            <person name="Kamikawa R."/>
            <person name="Inagaki Y."/>
            <person name="Hashimoto T."/>
        </authorList>
    </citation>
    <scope>NUCLEOTIDE SEQUENCE [LARGE SCALE GENOMIC DNA]</scope>
    <source>
        <strain evidence="3">NY0173</strain>
    </source>
</reference>
<feature type="non-terminal residue" evidence="3">
    <location>
        <position position="1"/>
    </location>
</feature>
<accession>A0A9K3DAS4</accession>
<dbReference type="OrthoDB" id="2401965at2759"/>
<protein>
    <submittedName>
        <fullName evidence="3">Heat shock protein 70 family protein</fullName>
    </submittedName>
</protein>
<evidence type="ECO:0000313" key="4">
    <source>
        <dbReference type="Proteomes" id="UP000265618"/>
    </source>
</evidence>
<keyword evidence="1" id="KW-0547">Nucleotide-binding</keyword>
<keyword evidence="2" id="KW-0067">ATP-binding</keyword>
<sequence length="60" mass="6756">SVVAFPKDDDGETLVGLQARRQAVTNPLNTFFATKRLIGRRFEDPDVAEDVKLVPYHIVE</sequence>
<comment type="caution">
    <text evidence="3">The sequence shown here is derived from an EMBL/GenBank/DDBJ whole genome shotgun (WGS) entry which is preliminary data.</text>
</comment>
<dbReference type="GO" id="GO:0005524">
    <property type="term" value="F:ATP binding"/>
    <property type="evidence" value="ECO:0007669"/>
    <property type="project" value="UniProtKB-KW"/>
</dbReference>
<dbReference type="SUPFAM" id="SSF53067">
    <property type="entry name" value="Actin-like ATPase domain"/>
    <property type="match status" value="1"/>
</dbReference>
<evidence type="ECO:0000313" key="3">
    <source>
        <dbReference type="EMBL" id="GIQ91550.1"/>
    </source>
</evidence>
<dbReference type="EMBL" id="BDIP01007920">
    <property type="protein sequence ID" value="GIQ91550.1"/>
    <property type="molecule type" value="Genomic_DNA"/>
</dbReference>
<feature type="non-terminal residue" evidence="3">
    <location>
        <position position="60"/>
    </location>
</feature>
<dbReference type="InterPro" id="IPR043129">
    <property type="entry name" value="ATPase_NBD"/>
</dbReference>
<gene>
    <name evidence="3" type="ORF">KIPB_014859</name>
</gene>
<dbReference type="Pfam" id="PF00012">
    <property type="entry name" value="HSP70"/>
    <property type="match status" value="1"/>
</dbReference>
<dbReference type="AlphaFoldDB" id="A0A9K3DAS4"/>
<evidence type="ECO:0000256" key="1">
    <source>
        <dbReference type="ARBA" id="ARBA00022741"/>
    </source>
</evidence>
<keyword evidence="4" id="KW-1185">Reference proteome</keyword>
<proteinExistence type="predicted"/>
<dbReference type="InterPro" id="IPR013126">
    <property type="entry name" value="Hsp_70_fam"/>
</dbReference>
<dbReference type="Proteomes" id="UP000265618">
    <property type="component" value="Unassembled WGS sequence"/>
</dbReference>